<keyword evidence="2" id="KW-1185">Reference proteome</keyword>
<dbReference type="PANTHER" id="PTHR31720">
    <property type="entry name" value="SERPENTINE RECEPTOR, CLASS Z-RELATED"/>
    <property type="match status" value="1"/>
</dbReference>
<dbReference type="Pfam" id="PF10325">
    <property type="entry name" value="7TM_GPCR_Srz"/>
    <property type="match status" value="1"/>
</dbReference>
<keyword evidence="1" id="KW-1133">Transmembrane helix</keyword>
<dbReference type="InterPro" id="IPR018817">
    <property type="entry name" value="7TM_GPCR_serpentine_rcpt_Srz"/>
</dbReference>
<proteinExistence type="predicted"/>
<name>A0A1I7TH50_9PELO</name>
<keyword evidence="1" id="KW-0472">Membrane</keyword>
<evidence type="ECO:0000313" key="3">
    <source>
        <dbReference type="WBParaSite" id="Csp11.Scaffold612.g5878.t1"/>
    </source>
</evidence>
<dbReference type="PANTHER" id="PTHR31720:SF3">
    <property type="entry name" value="SERPENTINE RECEPTOR, CLASS Z-RELATED"/>
    <property type="match status" value="1"/>
</dbReference>
<feature type="transmembrane region" description="Helical" evidence="1">
    <location>
        <begin position="21"/>
        <end position="42"/>
    </location>
</feature>
<dbReference type="Proteomes" id="UP000095282">
    <property type="component" value="Unplaced"/>
</dbReference>
<dbReference type="AlphaFoldDB" id="A0A1I7TH50"/>
<keyword evidence="1" id="KW-0812">Transmembrane</keyword>
<dbReference type="WBParaSite" id="Csp11.Scaffold612.g5878.t1">
    <property type="protein sequence ID" value="Csp11.Scaffold612.g5878.t1"/>
    <property type="gene ID" value="Csp11.Scaffold612.g5878"/>
</dbReference>
<evidence type="ECO:0000256" key="1">
    <source>
        <dbReference type="SAM" id="Phobius"/>
    </source>
</evidence>
<sequence length="111" mass="13115">MLSIRKYLYLASAQLNNPQRYILWQMISIVIIKIINITYLLICQKGLDDMIEKCMMADCQTIPLIIQISYLGCNRRNLQKLIASFKFWNFIRNLFRKRSTVEPINPATDKI</sequence>
<protein>
    <submittedName>
        <fullName evidence="3">Serpentine receptor class gamma</fullName>
    </submittedName>
</protein>
<evidence type="ECO:0000313" key="2">
    <source>
        <dbReference type="Proteomes" id="UP000095282"/>
    </source>
</evidence>
<reference evidence="3" key="1">
    <citation type="submission" date="2016-11" db="UniProtKB">
        <authorList>
            <consortium name="WormBaseParasite"/>
        </authorList>
    </citation>
    <scope>IDENTIFICATION</scope>
</reference>
<organism evidence="2 3">
    <name type="scientific">Caenorhabditis tropicalis</name>
    <dbReference type="NCBI Taxonomy" id="1561998"/>
    <lineage>
        <taxon>Eukaryota</taxon>
        <taxon>Metazoa</taxon>
        <taxon>Ecdysozoa</taxon>
        <taxon>Nematoda</taxon>
        <taxon>Chromadorea</taxon>
        <taxon>Rhabditida</taxon>
        <taxon>Rhabditina</taxon>
        <taxon>Rhabditomorpha</taxon>
        <taxon>Rhabditoidea</taxon>
        <taxon>Rhabditidae</taxon>
        <taxon>Peloderinae</taxon>
        <taxon>Caenorhabditis</taxon>
    </lineage>
</organism>
<accession>A0A1I7TH50</accession>